<evidence type="ECO:0000256" key="1">
    <source>
        <dbReference type="SAM" id="Phobius"/>
    </source>
</evidence>
<feature type="chain" id="PRO_5037711432" evidence="2">
    <location>
        <begin position="20"/>
        <end position="126"/>
    </location>
</feature>
<sequence length="126" mass="14237">MTGLFWSADWCVICSGCCGDVGVGADQCCRIYADVLKVTFAPTRSHIEVRDYDEAREIVTSMRTLYILWCAVVGLVAAIELTFELPDNANQCFYEDMKAGIDSVIEFQVSFAFLSRLQLSRVFHFR</sequence>
<dbReference type="WBParaSite" id="PEQ_0001329401-mRNA-1">
    <property type="protein sequence ID" value="PEQ_0001329401-mRNA-1"/>
    <property type="gene ID" value="PEQ_0001329401"/>
</dbReference>
<keyword evidence="1" id="KW-0472">Membrane</keyword>
<feature type="transmembrane region" description="Helical" evidence="1">
    <location>
        <begin position="65"/>
        <end position="83"/>
    </location>
</feature>
<dbReference type="Proteomes" id="UP000887564">
    <property type="component" value="Unplaced"/>
</dbReference>
<keyword evidence="2" id="KW-0732">Signal</keyword>
<protein>
    <submittedName>
        <fullName evidence="4">Uncharacterized protein</fullName>
    </submittedName>
</protein>
<name>A0A914S7X1_PAREQ</name>
<feature type="signal peptide" evidence="2">
    <location>
        <begin position="1"/>
        <end position="19"/>
    </location>
</feature>
<reference evidence="4" key="1">
    <citation type="submission" date="2022-11" db="UniProtKB">
        <authorList>
            <consortium name="WormBaseParasite"/>
        </authorList>
    </citation>
    <scope>IDENTIFICATION</scope>
</reference>
<evidence type="ECO:0000313" key="3">
    <source>
        <dbReference type="Proteomes" id="UP000887564"/>
    </source>
</evidence>
<organism evidence="3 4">
    <name type="scientific">Parascaris equorum</name>
    <name type="common">Equine roundworm</name>
    <dbReference type="NCBI Taxonomy" id="6256"/>
    <lineage>
        <taxon>Eukaryota</taxon>
        <taxon>Metazoa</taxon>
        <taxon>Ecdysozoa</taxon>
        <taxon>Nematoda</taxon>
        <taxon>Chromadorea</taxon>
        <taxon>Rhabditida</taxon>
        <taxon>Spirurina</taxon>
        <taxon>Ascaridomorpha</taxon>
        <taxon>Ascaridoidea</taxon>
        <taxon>Ascarididae</taxon>
        <taxon>Parascaris</taxon>
    </lineage>
</organism>
<accession>A0A914S7X1</accession>
<dbReference type="AlphaFoldDB" id="A0A914S7X1"/>
<keyword evidence="3" id="KW-1185">Reference proteome</keyword>
<evidence type="ECO:0000313" key="4">
    <source>
        <dbReference type="WBParaSite" id="PEQ_0001329401-mRNA-1"/>
    </source>
</evidence>
<proteinExistence type="predicted"/>
<keyword evidence="1" id="KW-1133">Transmembrane helix</keyword>
<keyword evidence="1" id="KW-0812">Transmembrane</keyword>
<evidence type="ECO:0000256" key="2">
    <source>
        <dbReference type="SAM" id="SignalP"/>
    </source>
</evidence>